<gene>
    <name evidence="1" type="ORF">GCM10010844_43070</name>
</gene>
<sequence length="153" mass="16273">MSLDSRLSSVLHLLLHLMDAQTATPSERLASALNSNPVVVRRTMAGLRSAGLVTSEKGHGGGWRLACDPAQTTLLDVYRALGSPTLFALGNRSHSPTCLIEQAVNTTLNDTLADAESLITARLQTLTLAALASDFHARLHVPLCAPQENTHAL</sequence>
<proteinExistence type="predicted"/>
<reference evidence="2" key="1">
    <citation type="journal article" date="2019" name="Int. J. Syst. Evol. Microbiol.">
        <title>The Global Catalogue of Microorganisms (GCM) 10K type strain sequencing project: providing services to taxonomists for standard genome sequencing and annotation.</title>
        <authorList>
            <consortium name="The Broad Institute Genomics Platform"/>
            <consortium name="The Broad Institute Genome Sequencing Center for Infectious Disease"/>
            <person name="Wu L."/>
            <person name="Ma J."/>
        </authorList>
    </citation>
    <scope>NUCLEOTIDE SEQUENCE [LARGE SCALE GENOMIC DNA]</scope>
    <source>
        <strain evidence="2">JCM 19173</strain>
    </source>
</reference>
<dbReference type="SUPFAM" id="SSF46785">
    <property type="entry name" value="Winged helix' DNA-binding domain"/>
    <property type="match status" value="1"/>
</dbReference>
<comment type="caution">
    <text evidence="1">The sequence shown here is derived from an EMBL/GenBank/DDBJ whole genome shotgun (WGS) entry which is preliminary data.</text>
</comment>
<dbReference type="RefSeq" id="WP_189071020.1">
    <property type="nucleotide sequence ID" value="NZ_BMPE01000032.1"/>
</dbReference>
<organism evidence="1 2">
    <name type="scientific">Deinococcus radiotolerans</name>
    <dbReference type="NCBI Taxonomy" id="1309407"/>
    <lineage>
        <taxon>Bacteria</taxon>
        <taxon>Thermotogati</taxon>
        <taxon>Deinococcota</taxon>
        <taxon>Deinococci</taxon>
        <taxon>Deinococcales</taxon>
        <taxon>Deinococcaceae</taxon>
        <taxon>Deinococcus</taxon>
    </lineage>
</organism>
<evidence type="ECO:0000313" key="1">
    <source>
        <dbReference type="EMBL" id="GGL19509.1"/>
    </source>
</evidence>
<dbReference type="Proteomes" id="UP000604341">
    <property type="component" value="Unassembled WGS sequence"/>
</dbReference>
<dbReference type="PROSITE" id="PS51197">
    <property type="entry name" value="HTH_RRF2_2"/>
    <property type="match status" value="1"/>
</dbReference>
<dbReference type="PANTHER" id="PTHR33221:SF15">
    <property type="entry name" value="HTH-TYPE TRANSCRIPTIONAL REGULATOR YWGB-RELATED"/>
    <property type="match status" value="1"/>
</dbReference>
<dbReference type="EMBL" id="BMPE01000032">
    <property type="protein sequence ID" value="GGL19509.1"/>
    <property type="molecule type" value="Genomic_DNA"/>
</dbReference>
<dbReference type="Gene3D" id="1.10.10.10">
    <property type="entry name" value="Winged helix-like DNA-binding domain superfamily/Winged helix DNA-binding domain"/>
    <property type="match status" value="1"/>
</dbReference>
<dbReference type="Pfam" id="PF02082">
    <property type="entry name" value="Rrf2"/>
    <property type="match status" value="1"/>
</dbReference>
<accession>A0ABQ2FRG2</accession>
<dbReference type="PANTHER" id="PTHR33221">
    <property type="entry name" value="WINGED HELIX-TURN-HELIX TRANSCRIPTIONAL REGULATOR, RRF2 FAMILY"/>
    <property type="match status" value="1"/>
</dbReference>
<dbReference type="InterPro" id="IPR036388">
    <property type="entry name" value="WH-like_DNA-bd_sf"/>
</dbReference>
<dbReference type="InterPro" id="IPR036390">
    <property type="entry name" value="WH_DNA-bd_sf"/>
</dbReference>
<evidence type="ECO:0000313" key="2">
    <source>
        <dbReference type="Proteomes" id="UP000604341"/>
    </source>
</evidence>
<keyword evidence="2" id="KW-1185">Reference proteome</keyword>
<name>A0ABQ2FRG2_9DEIO</name>
<protein>
    <submittedName>
        <fullName evidence="1">Transcriptional regulator</fullName>
    </submittedName>
</protein>
<dbReference type="InterPro" id="IPR000944">
    <property type="entry name" value="Tscrpt_reg_Rrf2"/>
</dbReference>